<dbReference type="EMBL" id="JAHKRT010000001">
    <property type="protein sequence ID" value="MBU3076238.1"/>
    <property type="molecule type" value="Genomic_DNA"/>
</dbReference>
<reference evidence="5 6" key="1">
    <citation type="submission" date="2021-06" db="EMBL/GenBank/DDBJ databases">
        <title>Sphingomonas sp. XMGL2, whole genome shotgun sequencing project.</title>
        <authorList>
            <person name="Zhao G."/>
            <person name="Shen L."/>
        </authorList>
    </citation>
    <scope>NUCLEOTIDE SEQUENCE [LARGE SCALE GENOMIC DNA]</scope>
    <source>
        <strain evidence="5 6">XMGL2</strain>
    </source>
</reference>
<keyword evidence="5" id="KW-0645">Protease</keyword>
<comment type="caution">
    <text evidence="5">The sequence shown here is derived from an EMBL/GenBank/DDBJ whole genome shotgun (WGS) entry which is preliminary data.</text>
</comment>
<evidence type="ECO:0000313" key="6">
    <source>
        <dbReference type="Proteomes" id="UP000776276"/>
    </source>
</evidence>
<keyword evidence="6" id="KW-1185">Reference proteome</keyword>
<dbReference type="PANTHER" id="PTHR38478:SF1">
    <property type="entry name" value="ZINC DEPENDENT METALLOPROTEASE DOMAIN LIPOPROTEIN"/>
    <property type="match status" value="1"/>
</dbReference>
<organism evidence="5 6">
    <name type="scientific">Sphingomonas quercus</name>
    <dbReference type="NCBI Taxonomy" id="2842451"/>
    <lineage>
        <taxon>Bacteria</taxon>
        <taxon>Pseudomonadati</taxon>
        <taxon>Pseudomonadota</taxon>
        <taxon>Alphaproteobacteria</taxon>
        <taxon>Sphingomonadales</taxon>
        <taxon>Sphingomonadaceae</taxon>
        <taxon>Sphingomonas</taxon>
    </lineage>
</organism>
<feature type="domain" description="DUF5117" evidence="4">
    <location>
        <begin position="81"/>
        <end position="271"/>
    </location>
</feature>
<dbReference type="InterPro" id="IPR032534">
    <property type="entry name" value="EcxA_zinc-bd"/>
</dbReference>
<evidence type="ECO:0000259" key="3">
    <source>
        <dbReference type="Pfam" id="PF16313"/>
    </source>
</evidence>
<protein>
    <submittedName>
        <fullName evidence="5">Zinc-dependent metalloprotease</fullName>
    </submittedName>
</protein>
<evidence type="ECO:0000256" key="1">
    <source>
        <dbReference type="SAM" id="MobiDB-lite"/>
    </source>
</evidence>
<feature type="chain" id="PRO_5046544363" evidence="2">
    <location>
        <begin position="24"/>
        <end position="807"/>
    </location>
</feature>
<proteinExistence type="predicted"/>
<keyword evidence="5" id="KW-0378">Hydrolase</keyword>
<dbReference type="RefSeq" id="WP_216318078.1">
    <property type="nucleotide sequence ID" value="NZ_JAHKRT010000001.1"/>
</dbReference>
<name>A0ABS6BD46_9SPHN</name>
<dbReference type="Pfam" id="PF16313">
    <property type="entry name" value="DUF4953"/>
    <property type="match status" value="1"/>
</dbReference>
<dbReference type="Proteomes" id="UP000776276">
    <property type="component" value="Unassembled WGS sequence"/>
</dbReference>
<evidence type="ECO:0000313" key="5">
    <source>
        <dbReference type="EMBL" id="MBU3076238.1"/>
    </source>
</evidence>
<dbReference type="Pfam" id="PF17148">
    <property type="entry name" value="DUF5117"/>
    <property type="match status" value="1"/>
</dbReference>
<feature type="domain" description="EcxA zinc-binding" evidence="3">
    <location>
        <begin position="400"/>
        <end position="706"/>
    </location>
</feature>
<keyword evidence="2" id="KW-0732">Signal</keyword>
<sequence>MKRKILIGTGCALLALAAAPAVAQQPAGGGGALMPVRVVAAEGRILMTLPPPDRDGVSGRYLYASALRTGLGSADLRLDRGMLGGEQILAFRRIGKKIAVTFENPRFKASGDAGVQAGGRDSFPFSTIVMLDIAGTGPDGTTTVDIAPFLTRDLVGIADTLNQGGKGFRLAETLSAADPSSVKIFPDNVEMEALQTYTSDAPGRDVSAIASEPKQVSFIVHHSFIRLPGPGFQTRKFDVRAGSFVTQHYDYGTPLGEPVVEQLANHFRLEKVDPSAARSRVKKPIIFYIDRAAPEPIRTALMEGVNYWRTAFDKAGLIDAFEARILPEGADPLDVRYSMVNWSNRLTRGWSYGGGITDPRTGEIIKGNVVIGALRVRQDMIIFEGLVGADQDNKGGPNDPVRVSLDRIRQLGAHEVGHALGFMHNFAGSIQDRTTVMDYPPPRIKLTNGKIDLSDAYAKGGGPWDDFTVDWLYGQPKPGEDPDVAARRKALAAKDLLFITDVDGRAPDTPSPWGSMWDDGADPVDALGHMMAVRKVALANFGTAVLQPNEALSNLRRKFVPVWLLHRYNIDATGKLIGGIDYRYAVNGDNHPPAQPVPAARQMAALDALLATLSADALTVPDRLVMPLSAAVNGGRDLQYNLEVFQNASASAFDPLVAADAAAQMTLDSLLAPARLTRVYEQHRRDPAYLGVDRLLDRLLAATVDARKDAVGRRIAFRTILTMARTARDNDTSVDVAALINDRLRGLADRLKAAGTGEDGAWARSVAQILSNDGALTRELAKRPAAPAIPPGMPIGSSESDWFDDVM</sequence>
<dbReference type="InterPro" id="IPR034032">
    <property type="entry name" value="Zn_MMP-like_bac"/>
</dbReference>
<accession>A0ABS6BD46</accession>
<feature type="region of interest" description="Disordered" evidence="1">
    <location>
        <begin position="785"/>
        <end position="807"/>
    </location>
</feature>
<dbReference type="CDD" id="cd04276">
    <property type="entry name" value="ZnMc_MMP_like_2"/>
    <property type="match status" value="1"/>
</dbReference>
<evidence type="ECO:0000259" key="4">
    <source>
        <dbReference type="Pfam" id="PF17148"/>
    </source>
</evidence>
<dbReference type="GO" id="GO:0008237">
    <property type="term" value="F:metallopeptidase activity"/>
    <property type="evidence" value="ECO:0007669"/>
    <property type="project" value="UniProtKB-KW"/>
</dbReference>
<gene>
    <name evidence="5" type="ORF">KOF26_00015</name>
</gene>
<dbReference type="InterPro" id="IPR033413">
    <property type="entry name" value="DUF5117"/>
</dbReference>
<feature type="signal peptide" evidence="2">
    <location>
        <begin position="1"/>
        <end position="23"/>
    </location>
</feature>
<evidence type="ECO:0000256" key="2">
    <source>
        <dbReference type="SAM" id="SignalP"/>
    </source>
</evidence>
<dbReference type="PANTHER" id="PTHR38478">
    <property type="entry name" value="PEPTIDASE M1A AND M12B"/>
    <property type="match status" value="1"/>
</dbReference>
<keyword evidence="5" id="KW-0482">Metalloprotease</keyword>